<organism evidence="2 3">
    <name type="scientific">Chitinophaga horti</name>
    <dbReference type="NCBI Taxonomy" id="2920382"/>
    <lineage>
        <taxon>Bacteria</taxon>
        <taxon>Pseudomonadati</taxon>
        <taxon>Bacteroidota</taxon>
        <taxon>Chitinophagia</taxon>
        <taxon>Chitinophagales</taxon>
        <taxon>Chitinophagaceae</taxon>
        <taxon>Chitinophaga</taxon>
    </lineage>
</organism>
<evidence type="ECO:0000256" key="1">
    <source>
        <dbReference type="SAM" id="Phobius"/>
    </source>
</evidence>
<protein>
    <submittedName>
        <fullName evidence="2">DUF1772 domain-containing protein</fullName>
    </submittedName>
</protein>
<dbReference type="InterPro" id="IPR013901">
    <property type="entry name" value="Anthrone_oxy"/>
</dbReference>
<proteinExistence type="predicted"/>
<feature type="transmembrane region" description="Helical" evidence="1">
    <location>
        <begin position="53"/>
        <end position="76"/>
    </location>
</feature>
<feature type="transmembrane region" description="Helical" evidence="1">
    <location>
        <begin position="144"/>
        <end position="162"/>
    </location>
</feature>
<dbReference type="EMBL" id="CP107006">
    <property type="protein sequence ID" value="UYQ95720.1"/>
    <property type="molecule type" value="Genomic_DNA"/>
</dbReference>
<dbReference type="RefSeq" id="WP_264283412.1">
    <property type="nucleotide sequence ID" value="NZ_CP107006.1"/>
</dbReference>
<name>A0ABY6J7Q4_9BACT</name>
<evidence type="ECO:0000313" key="2">
    <source>
        <dbReference type="EMBL" id="UYQ95720.1"/>
    </source>
</evidence>
<keyword evidence="3" id="KW-1185">Reference proteome</keyword>
<reference evidence="2" key="1">
    <citation type="submission" date="2022-10" db="EMBL/GenBank/DDBJ databases">
        <title>Chitinophaga sp. nov., isolated from soil.</title>
        <authorList>
            <person name="Jeon C.O."/>
        </authorList>
    </citation>
    <scope>NUCLEOTIDE SEQUENCE</scope>
    <source>
        <strain evidence="2">R8</strain>
    </source>
</reference>
<gene>
    <name evidence="2" type="ORF">MKQ68_11465</name>
</gene>
<sequence length="165" mass="18169">MTNFSQLVLVVATVLCGLVAGLFYAWSVSVMPGIGRLSDRGFMEAMQAMNRAILNPLFFISFMGCVLVLPASAFLVYERPLPLRFWLIAGAALLYIFGVFGITAGGNVPLNEALDRFTINGASEEAISNARRQFEARWLMLHQIRTVLSVVCFVLMVLACVVRSK</sequence>
<evidence type="ECO:0000313" key="3">
    <source>
        <dbReference type="Proteomes" id="UP001162741"/>
    </source>
</evidence>
<feature type="transmembrane region" description="Helical" evidence="1">
    <location>
        <begin position="83"/>
        <end position="104"/>
    </location>
</feature>
<dbReference type="Pfam" id="PF08592">
    <property type="entry name" value="Anthrone_oxy"/>
    <property type="match status" value="1"/>
</dbReference>
<feature type="transmembrane region" description="Helical" evidence="1">
    <location>
        <begin position="7"/>
        <end position="26"/>
    </location>
</feature>
<keyword evidence="1" id="KW-1133">Transmembrane helix</keyword>
<dbReference type="Proteomes" id="UP001162741">
    <property type="component" value="Chromosome"/>
</dbReference>
<keyword evidence="1" id="KW-0812">Transmembrane</keyword>
<accession>A0ABY6J7Q4</accession>
<keyword evidence="1" id="KW-0472">Membrane</keyword>